<name>E8X4Z4_GRATM</name>
<feature type="transmembrane region" description="Helical" evidence="1">
    <location>
        <begin position="109"/>
        <end position="132"/>
    </location>
</feature>
<dbReference type="KEGG" id="acm:AciX9_0099"/>
<organism evidence="3">
    <name type="scientific">Granulicella tundricola (strain ATCC BAA-1859 / DSM 23138 / MP5ACTX9)</name>
    <dbReference type="NCBI Taxonomy" id="1198114"/>
    <lineage>
        <taxon>Bacteria</taxon>
        <taxon>Pseudomonadati</taxon>
        <taxon>Acidobacteriota</taxon>
        <taxon>Terriglobia</taxon>
        <taxon>Terriglobales</taxon>
        <taxon>Acidobacteriaceae</taxon>
        <taxon>Granulicella</taxon>
    </lineage>
</organism>
<dbReference type="HOGENOM" id="CLU_1903753_0_0_0"/>
<dbReference type="PaxDb" id="1198114-AciX9_0099"/>
<evidence type="ECO:0008006" key="4">
    <source>
        <dbReference type="Google" id="ProtNLM"/>
    </source>
</evidence>
<keyword evidence="3" id="KW-1185">Reference proteome</keyword>
<gene>
    <name evidence="2" type="ordered locus">AciX9_0099</name>
</gene>
<dbReference type="eggNOG" id="ENOG5033MH5">
    <property type="taxonomic scope" value="Bacteria"/>
</dbReference>
<dbReference type="EMBL" id="CP002480">
    <property type="protein sequence ID" value="ADW67186.1"/>
    <property type="molecule type" value="Genomic_DNA"/>
</dbReference>
<accession>E8X4Z4</accession>
<evidence type="ECO:0000256" key="1">
    <source>
        <dbReference type="SAM" id="Phobius"/>
    </source>
</evidence>
<dbReference type="RefSeq" id="WP_013578515.1">
    <property type="nucleotide sequence ID" value="NC_015064.1"/>
</dbReference>
<dbReference type="Proteomes" id="UP000000343">
    <property type="component" value="Chromosome"/>
</dbReference>
<proteinExistence type="predicted"/>
<keyword evidence="1" id="KW-0812">Transmembrane</keyword>
<evidence type="ECO:0000313" key="2">
    <source>
        <dbReference type="EMBL" id="ADW67186.1"/>
    </source>
</evidence>
<reference evidence="3" key="1">
    <citation type="submission" date="2011-01" db="EMBL/GenBank/DDBJ databases">
        <title>Complete sequence of chromosome of Acidobacterium sp. MP5ACTX9.</title>
        <authorList>
            <consortium name="US DOE Joint Genome Institute"/>
            <person name="Lucas S."/>
            <person name="Copeland A."/>
            <person name="Lapidus A."/>
            <person name="Cheng J.-F."/>
            <person name="Goodwin L."/>
            <person name="Pitluck S."/>
            <person name="Teshima H."/>
            <person name="Detter J.C."/>
            <person name="Han C."/>
            <person name="Tapia R."/>
            <person name="Land M."/>
            <person name="Hauser L."/>
            <person name="Kyrpides N."/>
            <person name="Ivanova N."/>
            <person name="Ovchinnikova G."/>
            <person name="Pagani I."/>
            <person name="Rawat S.R."/>
            <person name="Mannisto M."/>
            <person name="Haggblom M.M."/>
            <person name="Woyke T."/>
        </authorList>
    </citation>
    <scope>NUCLEOTIDE SEQUENCE [LARGE SCALE GENOMIC DNA]</scope>
    <source>
        <strain evidence="3">MP5ACTX9</strain>
    </source>
</reference>
<evidence type="ECO:0000313" key="3">
    <source>
        <dbReference type="Proteomes" id="UP000000343"/>
    </source>
</evidence>
<feature type="transmembrane region" description="Helical" evidence="1">
    <location>
        <begin position="73"/>
        <end position="97"/>
    </location>
</feature>
<protein>
    <recommendedName>
        <fullName evidence="4">Transmembrane protein</fullName>
    </recommendedName>
</protein>
<dbReference type="AlphaFoldDB" id="E8X4Z4"/>
<keyword evidence="1" id="KW-0472">Membrane</keyword>
<sequence length="133" mass="15084">MNSEEQQLSERIREAIAAIDRQTRAGMVPDIAGASVDTEAVQVVGREQDFLDLQKMKEQIKDMQSARSQRERYARWVFALVASWILALFIILIAQGACPAWRPFSDKVLITLVTSMTINLIGTLVIVLKYIFR</sequence>
<keyword evidence="1" id="KW-1133">Transmembrane helix</keyword>